<dbReference type="InParanoid" id="A0A5C3PRK5"/>
<evidence type="ECO:0000313" key="3">
    <source>
        <dbReference type="EMBL" id="TFK92405.1"/>
    </source>
</evidence>
<organism evidence="3 4">
    <name type="scientific">Polyporus arcularius HHB13444</name>
    <dbReference type="NCBI Taxonomy" id="1314778"/>
    <lineage>
        <taxon>Eukaryota</taxon>
        <taxon>Fungi</taxon>
        <taxon>Dikarya</taxon>
        <taxon>Basidiomycota</taxon>
        <taxon>Agaricomycotina</taxon>
        <taxon>Agaricomycetes</taxon>
        <taxon>Polyporales</taxon>
        <taxon>Polyporaceae</taxon>
        <taxon>Polyporus</taxon>
    </lineage>
</organism>
<gene>
    <name evidence="3" type="ORF">K466DRAFT_595255</name>
</gene>
<proteinExistence type="predicted"/>
<dbReference type="AlphaFoldDB" id="A0A5C3PRK5"/>
<keyword evidence="4" id="KW-1185">Reference proteome</keyword>
<dbReference type="CDD" id="cd09917">
    <property type="entry name" value="F-box_SF"/>
    <property type="match status" value="1"/>
</dbReference>
<feature type="domain" description="F-box" evidence="2">
    <location>
        <begin position="38"/>
        <end position="87"/>
    </location>
</feature>
<accession>A0A5C3PRK5</accession>
<protein>
    <recommendedName>
        <fullName evidence="2">F-box domain-containing protein</fullName>
    </recommendedName>
</protein>
<dbReference type="EMBL" id="ML210999">
    <property type="protein sequence ID" value="TFK92405.1"/>
    <property type="molecule type" value="Genomic_DNA"/>
</dbReference>
<evidence type="ECO:0000256" key="1">
    <source>
        <dbReference type="SAM" id="MobiDB-lite"/>
    </source>
</evidence>
<evidence type="ECO:0000313" key="4">
    <source>
        <dbReference type="Proteomes" id="UP000308197"/>
    </source>
</evidence>
<dbReference type="SUPFAM" id="SSF81383">
    <property type="entry name" value="F-box domain"/>
    <property type="match status" value="1"/>
</dbReference>
<reference evidence="3 4" key="1">
    <citation type="journal article" date="2019" name="Nat. Ecol. Evol.">
        <title>Megaphylogeny resolves global patterns of mushroom evolution.</title>
        <authorList>
            <person name="Varga T."/>
            <person name="Krizsan K."/>
            <person name="Foldi C."/>
            <person name="Dima B."/>
            <person name="Sanchez-Garcia M."/>
            <person name="Sanchez-Ramirez S."/>
            <person name="Szollosi G.J."/>
            <person name="Szarkandi J.G."/>
            <person name="Papp V."/>
            <person name="Albert L."/>
            <person name="Andreopoulos W."/>
            <person name="Angelini C."/>
            <person name="Antonin V."/>
            <person name="Barry K.W."/>
            <person name="Bougher N.L."/>
            <person name="Buchanan P."/>
            <person name="Buyck B."/>
            <person name="Bense V."/>
            <person name="Catcheside P."/>
            <person name="Chovatia M."/>
            <person name="Cooper J."/>
            <person name="Damon W."/>
            <person name="Desjardin D."/>
            <person name="Finy P."/>
            <person name="Geml J."/>
            <person name="Haridas S."/>
            <person name="Hughes K."/>
            <person name="Justo A."/>
            <person name="Karasinski D."/>
            <person name="Kautmanova I."/>
            <person name="Kiss B."/>
            <person name="Kocsube S."/>
            <person name="Kotiranta H."/>
            <person name="LaButti K.M."/>
            <person name="Lechner B.E."/>
            <person name="Liimatainen K."/>
            <person name="Lipzen A."/>
            <person name="Lukacs Z."/>
            <person name="Mihaltcheva S."/>
            <person name="Morgado L.N."/>
            <person name="Niskanen T."/>
            <person name="Noordeloos M.E."/>
            <person name="Ohm R.A."/>
            <person name="Ortiz-Santana B."/>
            <person name="Ovrebo C."/>
            <person name="Racz N."/>
            <person name="Riley R."/>
            <person name="Savchenko A."/>
            <person name="Shiryaev A."/>
            <person name="Soop K."/>
            <person name="Spirin V."/>
            <person name="Szebenyi C."/>
            <person name="Tomsovsky M."/>
            <person name="Tulloss R.E."/>
            <person name="Uehling J."/>
            <person name="Grigoriev I.V."/>
            <person name="Vagvolgyi C."/>
            <person name="Papp T."/>
            <person name="Martin F.M."/>
            <person name="Miettinen O."/>
            <person name="Hibbett D.S."/>
            <person name="Nagy L.G."/>
        </authorList>
    </citation>
    <scope>NUCLEOTIDE SEQUENCE [LARGE SCALE GENOMIC DNA]</scope>
    <source>
        <strain evidence="3 4">HHB13444</strain>
    </source>
</reference>
<sequence length="700" mass="80222">MPPRKRLKNSQTSLPAEGSAQVVPAATRRNLRGRRGGLKDMLEMPLDVLMEIFTFMHPRDLLNLARTNTAFRTFLLKRSAQQLWKSSMAHVGDLPPCPTYMSEPEYINLLFFTHCHNCLKSNVQTVYFEFSARYCTSCRPKMFLEESNIAHLLEEIQSVTQEKVYLPSVREAQLKYRWHKPDVDALQARWNSIDDVSAKKALAVEYVARYQLVREAAQAFASWRDAQKARRSAEIEQTKADRLEAIKARLRREGMSEDLEWMDNQPLHRSFRKQFASKAEALTEKSWKKIRHEAMAYMEGIKRKRLDAARRVVLRDRFELFAQAVKAYRDPAVRRKRESDLSPHMVDLAVMDEFKTILDGPETADLSILEDSDMMRNKLDAAHLRWREDRKNELTAMVRHALDVPDGVDPLTLACALFRCEVCDRADLQYPDVVAHICARGFGHVQDMYGTTASDFWSRKGSRSPWSAKELSFSTSASSLFLPILQASGLDPNSATIRDVNSCPARLICEGCSGSGHISSCTMGADQTIEESYTMYDAYDCWTALAHSLKKQKCGVAFGGGRRDHRWKRVNEAEEKAIAAAEHAPPLAVIWDVEWDELLHGCEYCEYIAVRKRMSKHLKRHHNIEATYDDLDVEHCYIHYDGEPTMPKMSLRRYDDGRVKAEYCPVGLGFAFESIFPWLAEPAGFDYDDDGIWDSDDDIL</sequence>
<dbReference type="InterPro" id="IPR001810">
    <property type="entry name" value="F-box_dom"/>
</dbReference>
<dbReference type="Proteomes" id="UP000308197">
    <property type="component" value="Unassembled WGS sequence"/>
</dbReference>
<dbReference type="InterPro" id="IPR036047">
    <property type="entry name" value="F-box-like_dom_sf"/>
</dbReference>
<name>A0A5C3PRK5_9APHY</name>
<dbReference type="PROSITE" id="PS50181">
    <property type="entry name" value="FBOX"/>
    <property type="match status" value="1"/>
</dbReference>
<dbReference type="Pfam" id="PF00646">
    <property type="entry name" value="F-box"/>
    <property type="match status" value="1"/>
</dbReference>
<feature type="region of interest" description="Disordered" evidence="1">
    <location>
        <begin position="1"/>
        <end position="22"/>
    </location>
</feature>
<evidence type="ECO:0000259" key="2">
    <source>
        <dbReference type="PROSITE" id="PS50181"/>
    </source>
</evidence>